<evidence type="ECO:0000313" key="2">
    <source>
        <dbReference type="EMBL" id="MDA0176715.1"/>
    </source>
</evidence>
<evidence type="ECO:0000259" key="1">
    <source>
        <dbReference type="Pfam" id="PF00656"/>
    </source>
</evidence>
<comment type="caution">
    <text evidence="2">The sequence shown here is derived from an EMBL/GenBank/DDBJ whole genome shotgun (WGS) entry which is preliminary data.</text>
</comment>
<reference evidence="2" key="1">
    <citation type="submission" date="2022-11" db="EMBL/GenBank/DDBJ databases">
        <title>Refractory cell wall polysaccharides provide important carbon source for microbial heterotrophs in the hadal ocean.</title>
        <authorList>
            <person name="Zhu X."/>
        </authorList>
    </citation>
    <scope>NUCLEOTIDE SEQUENCE</scope>
    <source>
        <strain evidence="2">MTRN7</strain>
    </source>
</reference>
<name>A0ABT4RY16_9FLAO</name>
<dbReference type="InterPro" id="IPR011600">
    <property type="entry name" value="Pept_C14_caspase"/>
</dbReference>
<organism evidence="2 3">
    <name type="scientific">Mesoflavibacter profundi</name>
    <dbReference type="NCBI Taxonomy" id="2708110"/>
    <lineage>
        <taxon>Bacteria</taxon>
        <taxon>Pseudomonadati</taxon>
        <taxon>Bacteroidota</taxon>
        <taxon>Flavobacteriia</taxon>
        <taxon>Flavobacteriales</taxon>
        <taxon>Flavobacteriaceae</taxon>
        <taxon>Mesoflavibacter</taxon>
    </lineage>
</organism>
<dbReference type="Pfam" id="PF00656">
    <property type="entry name" value="Peptidase_C14"/>
    <property type="match status" value="1"/>
</dbReference>
<dbReference type="InterPro" id="IPR029030">
    <property type="entry name" value="Caspase-like_dom_sf"/>
</dbReference>
<keyword evidence="3" id="KW-1185">Reference proteome</keyword>
<protein>
    <submittedName>
        <fullName evidence="2">Caspase family protein</fullName>
    </submittedName>
</protein>
<dbReference type="Proteomes" id="UP001149142">
    <property type="component" value="Unassembled WGS sequence"/>
</dbReference>
<evidence type="ECO:0000313" key="3">
    <source>
        <dbReference type="Proteomes" id="UP001149142"/>
    </source>
</evidence>
<dbReference type="Gene3D" id="3.40.50.1460">
    <property type="match status" value="1"/>
</dbReference>
<gene>
    <name evidence="2" type="ORF">OOZ35_04325</name>
</gene>
<accession>A0ABT4RY16</accession>
<dbReference type="SUPFAM" id="SSF52129">
    <property type="entry name" value="Caspase-like"/>
    <property type="match status" value="1"/>
</dbReference>
<dbReference type="EMBL" id="JAPFGC010000002">
    <property type="protein sequence ID" value="MDA0176715.1"/>
    <property type="molecule type" value="Genomic_DNA"/>
</dbReference>
<proteinExistence type="predicted"/>
<sequence>MNLAIVLAVSDYGSVENNLPGSKKDGEIIEGLLKVTNKYDKTLVINQNEPSSEVKKLLTNFIAENKDFEVEELFFYYSGHGEFISDEFYYLLSDYNNKRKHQTSLQNSEVDDLIRTLSPKLLIKVIDACQSGTNYIKANDVIVKYFNDTKQGFNKCYFLNSSLSDQSSYQDENLSFFTKSFIDSLKEHSLTEIRFKDIIDFILDDFEGVNEQTPFFVIQADFTEKFCVLNDSIKKFLKTYSVSNNLDDKKNDNKKVQSIVDIVKSNAKEYVDKEGAIEAMNYCIKEFKKKNIADDIKELYTLNLEFIHDNNSLPASGSIGRWLLDNNHDFFAKPYYVEHYSEFDNEFFKTIDGYEFLIEDAPFNAISIDIIGLYPNIKSYKCNVVLLISKNKITFFYSILQYIDDGWNSRILDKNGIKWKYVNCKIGSKESITKGINHIYSSITENIKSILYKELGLNTDEEEDDLPF</sequence>
<feature type="domain" description="Peptidase C14 caspase" evidence="1">
    <location>
        <begin position="2"/>
        <end position="214"/>
    </location>
</feature>
<dbReference type="RefSeq" id="WP_270005143.1">
    <property type="nucleotide sequence ID" value="NZ_JAPFGC010000002.1"/>
</dbReference>